<name>A0A0A9HME6_ARUDO</name>
<accession>A0A0A9HME6</accession>
<dbReference type="AlphaFoldDB" id="A0A0A9HME6"/>
<reference evidence="1" key="1">
    <citation type="submission" date="2014-09" db="EMBL/GenBank/DDBJ databases">
        <authorList>
            <person name="Magalhaes I.L.F."/>
            <person name="Oliveira U."/>
            <person name="Santos F.R."/>
            <person name="Vidigal T.H.D.A."/>
            <person name="Brescovit A.D."/>
            <person name="Santos A.J."/>
        </authorList>
    </citation>
    <scope>NUCLEOTIDE SEQUENCE</scope>
    <source>
        <tissue evidence="1">Shoot tissue taken approximately 20 cm above the soil surface</tissue>
    </source>
</reference>
<evidence type="ECO:0000313" key="1">
    <source>
        <dbReference type="EMBL" id="JAE36026.1"/>
    </source>
</evidence>
<protein>
    <submittedName>
        <fullName evidence="1">Uncharacterized protein</fullName>
    </submittedName>
</protein>
<organism evidence="1">
    <name type="scientific">Arundo donax</name>
    <name type="common">Giant reed</name>
    <name type="synonym">Donax arundinaceus</name>
    <dbReference type="NCBI Taxonomy" id="35708"/>
    <lineage>
        <taxon>Eukaryota</taxon>
        <taxon>Viridiplantae</taxon>
        <taxon>Streptophyta</taxon>
        <taxon>Embryophyta</taxon>
        <taxon>Tracheophyta</taxon>
        <taxon>Spermatophyta</taxon>
        <taxon>Magnoliopsida</taxon>
        <taxon>Liliopsida</taxon>
        <taxon>Poales</taxon>
        <taxon>Poaceae</taxon>
        <taxon>PACMAD clade</taxon>
        <taxon>Arundinoideae</taxon>
        <taxon>Arundineae</taxon>
        <taxon>Arundo</taxon>
    </lineage>
</organism>
<sequence length="33" mass="3786">MLTSHVAEGRAFGATLRWCFARVTRSRHRAGRQ</sequence>
<reference evidence="1" key="2">
    <citation type="journal article" date="2015" name="Data Brief">
        <title>Shoot transcriptome of the giant reed, Arundo donax.</title>
        <authorList>
            <person name="Barrero R.A."/>
            <person name="Guerrero F.D."/>
            <person name="Moolhuijzen P."/>
            <person name="Goolsby J.A."/>
            <person name="Tidwell J."/>
            <person name="Bellgard S.E."/>
            <person name="Bellgard M.I."/>
        </authorList>
    </citation>
    <scope>NUCLEOTIDE SEQUENCE</scope>
    <source>
        <tissue evidence="1">Shoot tissue taken approximately 20 cm above the soil surface</tissue>
    </source>
</reference>
<dbReference type="EMBL" id="GBRH01161870">
    <property type="protein sequence ID" value="JAE36026.1"/>
    <property type="molecule type" value="Transcribed_RNA"/>
</dbReference>
<proteinExistence type="predicted"/>